<protein>
    <recommendedName>
        <fullName evidence="1">dTDP-4-dehydrorhamnose 3,5-epimerase</fullName>
        <ecNumber evidence="1">5.1.3.13</ecNumber>
    </recommendedName>
    <alternativeName>
        <fullName evidence="1">Thymidine diphospho-4-keto-rhamnose 3,5-epimerase</fullName>
    </alternativeName>
</protein>
<dbReference type="InterPro" id="IPR000888">
    <property type="entry name" value="RmlC-like"/>
</dbReference>
<keyword evidence="3" id="KW-1185">Reference proteome</keyword>
<dbReference type="NCBIfam" id="TIGR01221">
    <property type="entry name" value="rmlC"/>
    <property type="match status" value="1"/>
</dbReference>
<comment type="function">
    <text evidence="1">Catalyzes the epimerization of the C3' and C5'positions of dTDP-6-deoxy-D-xylo-4-hexulose, forming dTDP-6-deoxy-L-lyxo-4-hexulose.</text>
</comment>
<organism evidence="2 3">
    <name type="scientific">Falsiroseomonas tokyonensis</name>
    <dbReference type="NCBI Taxonomy" id="430521"/>
    <lineage>
        <taxon>Bacteria</taxon>
        <taxon>Pseudomonadati</taxon>
        <taxon>Pseudomonadota</taxon>
        <taxon>Alphaproteobacteria</taxon>
        <taxon>Acetobacterales</taxon>
        <taxon>Roseomonadaceae</taxon>
        <taxon>Falsiroseomonas</taxon>
    </lineage>
</organism>
<gene>
    <name evidence="2" type="primary">rfbC</name>
    <name evidence="2" type="ORF">ACFOD3_18665</name>
</gene>
<evidence type="ECO:0000313" key="2">
    <source>
        <dbReference type="EMBL" id="MFC3001933.1"/>
    </source>
</evidence>
<comment type="pathway">
    <text evidence="1">Carbohydrate biosynthesis; dTDP-L-rhamnose biosynthesis.</text>
</comment>
<keyword evidence="1 2" id="KW-0413">Isomerase</keyword>
<reference evidence="3" key="1">
    <citation type="journal article" date="2019" name="Int. J. Syst. Evol. Microbiol.">
        <title>The Global Catalogue of Microorganisms (GCM) 10K type strain sequencing project: providing services to taxonomists for standard genome sequencing and annotation.</title>
        <authorList>
            <consortium name="The Broad Institute Genomics Platform"/>
            <consortium name="The Broad Institute Genome Sequencing Center for Infectious Disease"/>
            <person name="Wu L."/>
            <person name="Ma J."/>
        </authorList>
    </citation>
    <scope>NUCLEOTIDE SEQUENCE [LARGE SCALE GENOMIC DNA]</scope>
    <source>
        <strain evidence="3">CGMCC 1.16855</strain>
    </source>
</reference>
<comment type="subunit">
    <text evidence="1">Homodimer.</text>
</comment>
<dbReference type="EC" id="5.1.3.13" evidence="1"/>
<dbReference type="RefSeq" id="WP_216837997.1">
    <property type="nucleotide sequence ID" value="NZ_JAFNJS010000005.1"/>
</dbReference>
<name>A0ABV7BZG1_9PROT</name>
<proteinExistence type="inferred from homology"/>
<evidence type="ECO:0000313" key="3">
    <source>
        <dbReference type="Proteomes" id="UP001595420"/>
    </source>
</evidence>
<dbReference type="PANTHER" id="PTHR21047:SF2">
    <property type="entry name" value="THYMIDINE DIPHOSPHO-4-KETO-RHAMNOSE 3,5-EPIMERASE"/>
    <property type="match status" value="1"/>
</dbReference>
<dbReference type="PANTHER" id="PTHR21047">
    <property type="entry name" value="DTDP-6-DEOXY-D-GLUCOSE-3,5 EPIMERASE"/>
    <property type="match status" value="1"/>
</dbReference>
<evidence type="ECO:0000256" key="1">
    <source>
        <dbReference type="RuleBase" id="RU364069"/>
    </source>
</evidence>
<comment type="catalytic activity">
    <reaction evidence="1">
        <text>dTDP-4-dehydro-6-deoxy-alpha-D-glucose = dTDP-4-dehydro-beta-L-rhamnose</text>
        <dbReference type="Rhea" id="RHEA:16969"/>
        <dbReference type="ChEBI" id="CHEBI:57649"/>
        <dbReference type="ChEBI" id="CHEBI:62830"/>
        <dbReference type="EC" id="5.1.3.13"/>
    </reaction>
</comment>
<dbReference type="CDD" id="cd00438">
    <property type="entry name" value="cupin_RmlC"/>
    <property type="match status" value="1"/>
</dbReference>
<comment type="similarity">
    <text evidence="1">Belongs to the dTDP-4-dehydrorhamnose 3,5-epimerase family.</text>
</comment>
<dbReference type="GO" id="GO:0008830">
    <property type="term" value="F:dTDP-4-dehydrorhamnose 3,5-epimerase activity"/>
    <property type="evidence" value="ECO:0007669"/>
    <property type="project" value="UniProtKB-EC"/>
</dbReference>
<accession>A0ABV7BZG1</accession>
<comment type="caution">
    <text evidence="2">The sequence shown here is derived from an EMBL/GenBank/DDBJ whole genome shotgun (WGS) entry which is preliminary data.</text>
</comment>
<dbReference type="EMBL" id="JBHRSB010000005">
    <property type="protein sequence ID" value="MFC3001933.1"/>
    <property type="molecule type" value="Genomic_DNA"/>
</dbReference>
<dbReference type="Proteomes" id="UP001595420">
    <property type="component" value="Unassembled WGS sequence"/>
</dbReference>
<dbReference type="Pfam" id="PF00908">
    <property type="entry name" value="dTDP_sugar_isom"/>
    <property type="match status" value="1"/>
</dbReference>
<sequence length="200" mass="21408">MPDGIGPPAAEVRRAGNVEAAAFAIEGPLLVSVRRFADARGAFVETYSRRDFAAIGIGDEFVQDNQSLSVAIGTVRGLHFQVNPHAQGKLIRVLRGRILDVAVDLRAASPSFGRHVAVELSAADGRMMWVPPGFAHGFATREEETEVAYKVTALYAPDCDRSLAWDDPALGIDWGLAGVAATLSDKDRRAPRLADLGPAF</sequence>